<dbReference type="EMBL" id="JABXYJ010000001">
    <property type="protein sequence ID" value="NVO76225.1"/>
    <property type="molecule type" value="Genomic_DNA"/>
</dbReference>
<keyword evidence="2" id="KW-1185">Reference proteome</keyword>
<accession>A0A850QFQ8</accession>
<reference evidence="1 2" key="1">
    <citation type="submission" date="2020-06" db="EMBL/GenBank/DDBJ databases">
        <authorList>
            <person name="Qiu C."/>
            <person name="Liu Z."/>
        </authorList>
    </citation>
    <scope>NUCLEOTIDE SEQUENCE [LARGE SCALE GENOMIC DNA]</scope>
    <source>
        <strain evidence="1 2">EM 1</strain>
    </source>
</reference>
<name>A0A850QFQ8_9BURK</name>
<evidence type="ECO:0000313" key="1">
    <source>
        <dbReference type="EMBL" id="NVO76225.1"/>
    </source>
</evidence>
<dbReference type="AlphaFoldDB" id="A0A850QFQ8"/>
<dbReference type="Proteomes" id="UP000588051">
    <property type="component" value="Unassembled WGS sequence"/>
</dbReference>
<protein>
    <submittedName>
        <fullName evidence="1">Uncharacterized protein</fullName>
    </submittedName>
</protein>
<organism evidence="1 2">
    <name type="scientific">Undibacterium oligocarboniphilum</name>
    <dbReference type="NCBI Taxonomy" id="666702"/>
    <lineage>
        <taxon>Bacteria</taxon>
        <taxon>Pseudomonadati</taxon>
        <taxon>Pseudomonadota</taxon>
        <taxon>Betaproteobacteria</taxon>
        <taxon>Burkholderiales</taxon>
        <taxon>Oxalobacteraceae</taxon>
        <taxon>Undibacterium</taxon>
    </lineage>
</organism>
<evidence type="ECO:0000313" key="2">
    <source>
        <dbReference type="Proteomes" id="UP000588051"/>
    </source>
</evidence>
<comment type="caution">
    <text evidence="1">The sequence shown here is derived from an EMBL/GenBank/DDBJ whole genome shotgun (WGS) entry which is preliminary data.</text>
</comment>
<dbReference type="RefSeq" id="WP_176801522.1">
    <property type="nucleotide sequence ID" value="NZ_JABXYJ010000001.1"/>
</dbReference>
<sequence>MTPLEFLLKLKQLSPDTQIGMAHLGAIFEMLSPVIIRKSSPNYSPSLSARLTNETALGEWLGEPIATIEQWRIQGLPSTSIKYRLGSVYDWIIAHIVPMFSAPVNAKNQSDVDLGNLAETWQMQIPVMKVDDQLVGFFRSVRSECEPSQYSLVEIPTLSFHPSEMTKETISSINESLIAHGEFDVSPHLSSIRN</sequence>
<gene>
    <name evidence="1" type="ORF">HV832_00080</name>
</gene>
<proteinExistence type="predicted"/>